<name>A0A1Y1WTL6_9FUNG</name>
<feature type="transmembrane region" description="Helical" evidence="7">
    <location>
        <begin position="289"/>
        <end position="314"/>
    </location>
</feature>
<reference evidence="8 9" key="1">
    <citation type="submission" date="2016-07" db="EMBL/GenBank/DDBJ databases">
        <title>Pervasive Adenine N6-methylation of Active Genes in Fungi.</title>
        <authorList>
            <consortium name="DOE Joint Genome Institute"/>
            <person name="Mondo S.J."/>
            <person name="Dannebaum R.O."/>
            <person name="Kuo R.C."/>
            <person name="Labutti K."/>
            <person name="Haridas S."/>
            <person name="Kuo A."/>
            <person name="Salamov A."/>
            <person name="Ahrendt S.R."/>
            <person name="Lipzen A."/>
            <person name="Sullivan W."/>
            <person name="Andreopoulos W.B."/>
            <person name="Clum A."/>
            <person name="Lindquist E."/>
            <person name="Daum C."/>
            <person name="Ramamoorthy G.K."/>
            <person name="Gryganskyi A."/>
            <person name="Culley D."/>
            <person name="Magnuson J.K."/>
            <person name="James T.Y."/>
            <person name="O'Malley M.A."/>
            <person name="Stajich J.E."/>
            <person name="Spatafora J.W."/>
            <person name="Visel A."/>
            <person name="Grigoriev I.V."/>
        </authorList>
    </citation>
    <scope>NUCLEOTIDE SEQUENCE [LARGE SCALE GENOMIC DNA]</scope>
    <source>
        <strain evidence="8 9">CBS 931.73</strain>
    </source>
</reference>
<dbReference type="OrthoDB" id="648861at2759"/>
<evidence type="ECO:0000313" key="8">
    <source>
        <dbReference type="EMBL" id="ORX76890.1"/>
    </source>
</evidence>
<keyword evidence="7" id="KW-0406">Ion transport</keyword>
<evidence type="ECO:0000256" key="7">
    <source>
        <dbReference type="RuleBase" id="RU365065"/>
    </source>
</evidence>
<evidence type="ECO:0000256" key="2">
    <source>
        <dbReference type="ARBA" id="ARBA00006279"/>
    </source>
</evidence>
<dbReference type="GO" id="GO:0005381">
    <property type="term" value="F:iron ion transmembrane transporter activity"/>
    <property type="evidence" value="ECO:0007669"/>
    <property type="project" value="UniProtKB-UniRule"/>
</dbReference>
<comment type="function">
    <text evidence="7">May be involved in iron transport and iron homeostasis.</text>
</comment>
<feature type="transmembrane region" description="Helical" evidence="7">
    <location>
        <begin position="105"/>
        <end position="123"/>
    </location>
</feature>
<feature type="transmembrane region" description="Helical" evidence="7">
    <location>
        <begin position="447"/>
        <end position="470"/>
    </location>
</feature>
<keyword evidence="3 7" id="KW-0813">Transport</keyword>
<feature type="transmembrane region" description="Helical" evidence="7">
    <location>
        <begin position="326"/>
        <end position="345"/>
    </location>
</feature>
<comment type="similarity">
    <text evidence="2 7">Belongs to the ferroportin (FP) (TC 2.A.100) family. SLC40A subfamily.</text>
</comment>
<dbReference type="PANTHER" id="PTHR11660:SF57">
    <property type="entry name" value="SOLUTE CARRIER FAMILY 40 MEMBER"/>
    <property type="match status" value="1"/>
</dbReference>
<dbReference type="AlphaFoldDB" id="A0A1Y1WTL6"/>
<feature type="transmembrane region" description="Helical" evidence="7">
    <location>
        <begin position="135"/>
        <end position="159"/>
    </location>
</feature>
<gene>
    <name evidence="8" type="ORF">K493DRAFT_308977</name>
</gene>
<keyword evidence="5 7" id="KW-1133">Transmembrane helix</keyword>
<dbReference type="STRING" id="1314790.A0A1Y1WTL6"/>
<evidence type="ECO:0000313" key="9">
    <source>
        <dbReference type="Proteomes" id="UP000193498"/>
    </source>
</evidence>
<comment type="subcellular location">
    <subcellularLocation>
        <location evidence="1 7">Membrane</location>
        <topology evidence="1 7">Multi-pass membrane protein</topology>
    </subcellularLocation>
</comment>
<dbReference type="InterPro" id="IPR036259">
    <property type="entry name" value="MFS_trans_sf"/>
</dbReference>
<evidence type="ECO:0000256" key="6">
    <source>
        <dbReference type="ARBA" id="ARBA00023136"/>
    </source>
</evidence>
<comment type="caution">
    <text evidence="8">The sequence shown here is derived from an EMBL/GenBank/DDBJ whole genome shotgun (WGS) entry which is preliminary data.</text>
</comment>
<keyword evidence="9" id="KW-1185">Reference proteome</keyword>
<keyword evidence="4 7" id="KW-0812">Transmembrane</keyword>
<feature type="transmembrane region" description="Helical" evidence="7">
    <location>
        <begin position="187"/>
        <end position="204"/>
    </location>
</feature>
<evidence type="ECO:0000256" key="3">
    <source>
        <dbReference type="ARBA" id="ARBA00022448"/>
    </source>
</evidence>
<sequence length="473" mass="54125">MKATEREQMQERSALLAEHAPRREHQVPYIWLYLYHTFNTWSDRFYEFATFVFIMDIFKNTLLPSSLYGFVFTASGILLSSSVGKWIDRTPRLRAIQVFVPIKRLSVALISLGFIVLFAFYDYEVIPDSAKPMCYTIFGAIVLLGGTLKLASVGASIVVEKDWLVVIAQSDSVILTRANSFMRRIELVNKMITPLAFGLIVSLRSTMFCVVFTGIWSIFSMVCELYLIRKVYDSIPWLSETKEPTLAQYFSIVNHEDGAELGEQLDRRESEPWPRRLYNDWLEYYKHPIFAVSLSYAMVYMSVLSVAGTMVSWLKWRGYSDSSVGIMRSVMALLAILGTFLMPLMSRFLGLMKTAQIAVSLEWVALIPVIITFSLSPSWLTTVLLIGGISLSRTCVWIFDLSQMQILQEQISNGQTGLIHGWHFTLCNLFDLGQFLLTIIWSDPRIFKIPAMVSFCMVFLAACTFTRFYYRSS</sequence>
<keyword evidence="6 7" id="KW-0472">Membrane</keyword>
<dbReference type="SUPFAM" id="SSF103473">
    <property type="entry name" value="MFS general substrate transporter"/>
    <property type="match status" value="1"/>
</dbReference>
<dbReference type="CDD" id="cd17480">
    <property type="entry name" value="MFS_SLC40A1_like"/>
    <property type="match status" value="1"/>
</dbReference>
<evidence type="ECO:0000256" key="1">
    <source>
        <dbReference type="ARBA" id="ARBA00004141"/>
    </source>
</evidence>
<accession>A0A1Y1WTL6</accession>
<dbReference type="InParanoid" id="A0A1Y1WTL6"/>
<feature type="transmembrane region" description="Helical" evidence="7">
    <location>
        <begin position="357"/>
        <end position="376"/>
    </location>
</feature>
<feature type="transmembrane region" description="Helical" evidence="7">
    <location>
        <begin position="65"/>
        <end position="84"/>
    </location>
</feature>
<protein>
    <recommendedName>
        <fullName evidence="7">Solute carrier family 40 member</fullName>
    </recommendedName>
</protein>
<comment type="caution">
    <text evidence="7">Lacks conserved residue(s) required for the propagation of feature annotation.</text>
</comment>
<dbReference type="GO" id="GO:0016020">
    <property type="term" value="C:membrane"/>
    <property type="evidence" value="ECO:0007669"/>
    <property type="project" value="UniProtKB-SubCell"/>
</dbReference>
<dbReference type="EMBL" id="MCFE01000911">
    <property type="protein sequence ID" value="ORX76890.1"/>
    <property type="molecule type" value="Genomic_DNA"/>
</dbReference>
<dbReference type="Gene3D" id="1.20.1250.20">
    <property type="entry name" value="MFS general substrate transporter like domains"/>
    <property type="match status" value="1"/>
</dbReference>
<organism evidence="8 9">
    <name type="scientific">Basidiobolus meristosporus CBS 931.73</name>
    <dbReference type="NCBI Taxonomy" id="1314790"/>
    <lineage>
        <taxon>Eukaryota</taxon>
        <taxon>Fungi</taxon>
        <taxon>Fungi incertae sedis</taxon>
        <taxon>Zoopagomycota</taxon>
        <taxon>Entomophthoromycotina</taxon>
        <taxon>Basidiobolomycetes</taxon>
        <taxon>Basidiobolales</taxon>
        <taxon>Basidiobolaceae</taxon>
        <taxon>Basidiobolus</taxon>
    </lineage>
</organism>
<evidence type="ECO:0000256" key="5">
    <source>
        <dbReference type="ARBA" id="ARBA00022989"/>
    </source>
</evidence>
<evidence type="ECO:0000256" key="4">
    <source>
        <dbReference type="ARBA" id="ARBA00022692"/>
    </source>
</evidence>
<proteinExistence type="inferred from homology"/>
<dbReference type="Proteomes" id="UP000193498">
    <property type="component" value="Unassembled WGS sequence"/>
</dbReference>
<feature type="transmembrane region" description="Helical" evidence="7">
    <location>
        <begin position="210"/>
        <end position="228"/>
    </location>
</feature>
<dbReference type="InterPro" id="IPR009716">
    <property type="entry name" value="Ferroportin-1"/>
</dbReference>
<dbReference type="Pfam" id="PF06963">
    <property type="entry name" value="FPN1"/>
    <property type="match status" value="1"/>
</dbReference>
<dbReference type="PANTHER" id="PTHR11660">
    <property type="entry name" value="SOLUTE CARRIER FAMILY 40 MEMBER"/>
    <property type="match status" value="1"/>
</dbReference>